<dbReference type="GO" id="GO:0016788">
    <property type="term" value="F:hydrolase activity, acting on ester bonds"/>
    <property type="evidence" value="ECO:0007669"/>
    <property type="project" value="InterPro"/>
</dbReference>
<evidence type="ECO:0000256" key="2">
    <source>
        <dbReference type="ARBA" id="ARBA00022884"/>
    </source>
</evidence>
<comment type="similarity">
    <text evidence="1 4">Belongs to the CRISPR-associated protein Cas6/Cse3/CasE family.</text>
</comment>
<protein>
    <recommendedName>
        <fullName evidence="4">CRISPR-associated endoribonuclease</fullName>
    </recommendedName>
</protein>
<dbReference type="Pfam" id="PF21350">
    <property type="entry name" value="Cas6_I-A"/>
    <property type="match status" value="1"/>
</dbReference>
<keyword evidence="3" id="KW-0051">Antiviral defense</keyword>
<evidence type="ECO:0000259" key="7">
    <source>
        <dbReference type="Pfam" id="PF01881"/>
    </source>
</evidence>
<name>A0A5S5ALI9_9FIRM</name>
<dbReference type="RefSeq" id="WP_148867524.1">
    <property type="nucleotide sequence ID" value="NZ_VNHO01000020.1"/>
</dbReference>
<dbReference type="OrthoDB" id="9797488at2"/>
<dbReference type="Pfam" id="PF01881">
    <property type="entry name" value="Cas_Cas6_C"/>
    <property type="match status" value="1"/>
</dbReference>
<dbReference type="PIRSF" id="PIRSF005054">
    <property type="entry name" value="PF1131"/>
    <property type="match status" value="1"/>
</dbReference>
<dbReference type="NCBIfam" id="TIGR01877">
    <property type="entry name" value="cas_cas6"/>
    <property type="match status" value="1"/>
</dbReference>
<keyword evidence="9" id="KW-1185">Reference proteome</keyword>
<evidence type="ECO:0000256" key="3">
    <source>
        <dbReference type="ARBA" id="ARBA00023118"/>
    </source>
</evidence>
<dbReference type="Gene3D" id="3.30.70.1890">
    <property type="match status" value="1"/>
</dbReference>
<comment type="caution">
    <text evidence="8">The sequence shown here is derived from an EMBL/GenBank/DDBJ whole genome shotgun (WGS) entry which is preliminary data.</text>
</comment>
<organism evidence="8 9">
    <name type="scientific">Thermosediminibacter litoriperuensis</name>
    <dbReference type="NCBI Taxonomy" id="291989"/>
    <lineage>
        <taxon>Bacteria</taxon>
        <taxon>Bacillati</taxon>
        <taxon>Bacillota</taxon>
        <taxon>Clostridia</taxon>
        <taxon>Thermosediminibacterales</taxon>
        <taxon>Thermosediminibacteraceae</taxon>
        <taxon>Thermosediminibacter</taxon>
    </lineage>
</organism>
<accession>A0A5S5ALI9</accession>
<sequence>MRVRIYFEPVTLGTSIYYPYYLQTALYSLLDDELGTWMHDKGLVLEKRRLKPICFSRLMGEYKLDSKSGVIYFPKGASLVVTSPIPEICQSLLTGLLKRGEIILGKSSFPVSKVEIIDPKVSGSSILVRTLSPITVYSTMLKFDGSKYTCYFSPKDSEFASLCRDNLVRKARALGWEENQDFEVNIEFKGDPKTNIVKYKNSLIKGYSGRLMISGPARYLKLALDWGLGAKNSAGFGCLEITGGGNQQDRI</sequence>
<dbReference type="Proteomes" id="UP000322294">
    <property type="component" value="Unassembled WGS sequence"/>
</dbReference>
<dbReference type="EMBL" id="VNHO01000020">
    <property type="protein sequence ID" value="TYP51682.1"/>
    <property type="molecule type" value="Genomic_DNA"/>
</dbReference>
<dbReference type="GO" id="GO:0003723">
    <property type="term" value="F:RNA binding"/>
    <property type="evidence" value="ECO:0007669"/>
    <property type="project" value="UniProtKB-KW"/>
</dbReference>
<feature type="domain" description="CRISPR associated protein Cas6 C-terminal" evidence="7">
    <location>
        <begin position="119"/>
        <end position="241"/>
    </location>
</feature>
<evidence type="ECO:0000256" key="4">
    <source>
        <dbReference type="PIRNR" id="PIRNR005054"/>
    </source>
</evidence>
<dbReference type="PANTHER" id="PTHR36984">
    <property type="entry name" value="CRISPR-ASSOCIATED ENDORIBONUCLEASE CAS6 1"/>
    <property type="match status" value="1"/>
</dbReference>
<proteinExistence type="inferred from homology"/>
<evidence type="ECO:0000256" key="5">
    <source>
        <dbReference type="PIRSR" id="PIRSR005054-1"/>
    </source>
</evidence>
<dbReference type="InterPro" id="IPR010156">
    <property type="entry name" value="CRISPR-assoc_prot_Cas6"/>
</dbReference>
<evidence type="ECO:0000256" key="1">
    <source>
        <dbReference type="ARBA" id="ARBA00005937"/>
    </source>
</evidence>
<comment type="function">
    <text evidence="4">CRISPR (clustered regularly interspaced short palindromic repeat), is an adaptive immune system that provides protection against mobile genetic elements (viruses, transposable elements and conjugative plasmids). CRISPR clusters contain sequences complementary to antecedent mobile elements and target invading nucleic acids. CRISPR clusters are transcribed and processed into CRISPR RNA (crRNA).</text>
</comment>
<dbReference type="PANTHER" id="PTHR36984:SF1">
    <property type="entry name" value="CRISPR-ASSOCIATED ENDORIBONUCLEASE CAS6 1"/>
    <property type="match status" value="1"/>
</dbReference>
<feature type="active site" description="Proton donor" evidence="6">
    <location>
        <position position="39"/>
    </location>
</feature>
<dbReference type="InterPro" id="IPR049435">
    <property type="entry name" value="Cas_Cas6_C"/>
</dbReference>
<dbReference type="InterPro" id="IPR045747">
    <property type="entry name" value="CRISPR-assoc_prot_Cas6_N_sf"/>
</dbReference>
<dbReference type="CDD" id="cd21140">
    <property type="entry name" value="Cas6_I-like"/>
    <property type="match status" value="1"/>
</dbReference>
<dbReference type="Gene3D" id="3.30.70.1900">
    <property type="match status" value="1"/>
</dbReference>
<feature type="active site" description="Proton acceptor" evidence="6">
    <location>
        <position position="27"/>
    </location>
</feature>
<evidence type="ECO:0000313" key="8">
    <source>
        <dbReference type="EMBL" id="TYP51682.1"/>
    </source>
</evidence>
<gene>
    <name evidence="8" type="ORF">LZ11_01806</name>
</gene>
<evidence type="ECO:0000313" key="9">
    <source>
        <dbReference type="Proteomes" id="UP000322294"/>
    </source>
</evidence>
<evidence type="ECO:0000256" key="6">
    <source>
        <dbReference type="PIRSR" id="PIRSR005054-50"/>
    </source>
</evidence>
<keyword evidence="2" id="KW-0694">RNA-binding</keyword>
<dbReference type="AlphaFoldDB" id="A0A5S5ALI9"/>
<feature type="site" description="Transition state stabilizer" evidence="5">
    <location>
        <position position="51"/>
    </location>
</feature>
<reference evidence="8 9" key="1">
    <citation type="submission" date="2019-07" db="EMBL/GenBank/DDBJ databases">
        <title>Genomic Encyclopedia of Type Strains, Phase I: the one thousand microbial genomes (KMG-I) project.</title>
        <authorList>
            <person name="Kyrpides N."/>
        </authorList>
    </citation>
    <scope>NUCLEOTIDE SEQUENCE [LARGE SCALE GENOMIC DNA]</scope>
    <source>
        <strain evidence="8 9">DSM 16647</strain>
    </source>
</reference>
<dbReference type="GO" id="GO:0051607">
    <property type="term" value="P:defense response to virus"/>
    <property type="evidence" value="ECO:0007669"/>
    <property type="project" value="UniProtKB-KW"/>
</dbReference>